<dbReference type="EMBL" id="PDCK01000039">
    <property type="protein sequence ID" value="PRQ60140.1"/>
    <property type="molecule type" value="Genomic_DNA"/>
</dbReference>
<keyword evidence="3" id="KW-1185">Reference proteome</keyword>
<protein>
    <submittedName>
        <fullName evidence="2">Uncharacterized protein</fullName>
    </submittedName>
</protein>
<comment type="caution">
    <text evidence="2">The sequence shown here is derived from an EMBL/GenBank/DDBJ whole genome shotgun (WGS) entry which is preliminary data.</text>
</comment>
<organism evidence="2 3">
    <name type="scientific">Rosa chinensis</name>
    <name type="common">China rose</name>
    <dbReference type="NCBI Taxonomy" id="74649"/>
    <lineage>
        <taxon>Eukaryota</taxon>
        <taxon>Viridiplantae</taxon>
        <taxon>Streptophyta</taxon>
        <taxon>Embryophyta</taxon>
        <taxon>Tracheophyta</taxon>
        <taxon>Spermatophyta</taxon>
        <taxon>Magnoliopsida</taxon>
        <taxon>eudicotyledons</taxon>
        <taxon>Gunneridae</taxon>
        <taxon>Pentapetalae</taxon>
        <taxon>rosids</taxon>
        <taxon>fabids</taxon>
        <taxon>Rosales</taxon>
        <taxon>Rosaceae</taxon>
        <taxon>Rosoideae</taxon>
        <taxon>Rosoideae incertae sedis</taxon>
        <taxon>Rosa</taxon>
    </lineage>
</organism>
<evidence type="ECO:0000256" key="1">
    <source>
        <dbReference type="SAM" id="MobiDB-lite"/>
    </source>
</evidence>
<feature type="region of interest" description="Disordered" evidence="1">
    <location>
        <begin position="25"/>
        <end position="44"/>
    </location>
</feature>
<evidence type="ECO:0000313" key="3">
    <source>
        <dbReference type="Proteomes" id="UP000238479"/>
    </source>
</evidence>
<name>A0A2P6SN88_ROSCH</name>
<gene>
    <name evidence="2" type="ORF">RchiOBHm_Chr1g0377961</name>
</gene>
<sequence>MTLLPLVLTSITVDYSSKIKVETKRNETKLPPSRIHNHCSKGIASSRKRDLHYFSISRHQSLSLTDQDQHQHQSRLGTLIE</sequence>
<reference evidence="2 3" key="1">
    <citation type="journal article" date="2018" name="Nat. Genet.">
        <title>The Rosa genome provides new insights in the design of modern roses.</title>
        <authorList>
            <person name="Bendahmane M."/>
        </authorList>
    </citation>
    <scope>NUCLEOTIDE SEQUENCE [LARGE SCALE GENOMIC DNA]</scope>
    <source>
        <strain evidence="3">cv. Old Blush</strain>
    </source>
</reference>
<evidence type="ECO:0000313" key="2">
    <source>
        <dbReference type="EMBL" id="PRQ60140.1"/>
    </source>
</evidence>
<dbReference type="Proteomes" id="UP000238479">
    <property type="component" value="Chromosome 1"/>
</dbReference>
<proteinExistence type="predicted"/>
<dbReference type="Gramene" id="PRQ60140">
    <property type="protein sequence ID" value="PRQ60140"/>
    <property type="gene ID" value="RchiOBHm_Chr1g0377961"/>
</dbReference>
<accession>A0A2P6SN88</accession>
<dbReference type="AlphaFoldDB" id="A0A2P6SN88"/>